<gene>
    <name evidence="2" type="ORF">CKAH01_16721</name>
</gene>
<evidence type="ECO:0000256" key="1">
    <source>
        <dbReference type="SAM" id="MobiDB-lite"/>
    </source>
</evidence>
<feature type="compositionally biased region" description="Polar residues" evidence="1">
    <location>
        <begin position="1"/>
        <end position="11"/>
    </location>
</feature>
<feature type="region of interest" description="Disordered" evidence="1">
    <location>
        <begin position="1"/>
        <end position="65"/>
    </location>
</feature>
<evidence type="ECO:0000313" key="3">
    <source>
        <dbReference type="Proteomes" id="UP001281614"/>
    </source>
</evidence>
<sequence length="144" mass="16126">MDQSIPSSAPAASTRLVPDPAASPSMESMSRPPSHGHAHHTLSSTGRSGGLEAKKGQLSWTGEKSDAVIHVRSKGTTLDHRYDEVGQPTEATFVVSQFAPLQDVWEWRWQHRDLQQMQQHTLLRMVINEVVRKKMDFRWDAPGC</sequence>
<organism evidence="2 3">
    <name type="scientific">Colletotrichum kahawae</name>
    <name type="common">Coffee berry disease fungus</name>
    <dbReference type="NCBI Taxonomy" id="34407"/>
    <lineage>
        <taxon>Eukaryota</taxon>
        <taxon>Fungi</taxon>
        <taxon>Dikarya</taxon>
        <taxon>Ascomycota</taxon>
        <taxon>Pezizomycotina</taxon>
        <taxon>Sordariomycetes</taxon>
        <taxon>Hypocreomycetidae</taxon>
        <taxon>Glomerellales</taxon>
        <taxon>Glomerellaceae</taxon>
        <taxon>Colletotrichum</taxon>
        <taxon>Colletotrichum gloeosporioides species complex</taxon>
    </lineage>
</organism>
<protein>
    <submittedName>
        <fullName evidence="2">Uncharacterized protein</fullName>
    </submittedName>
</protein>
<dbReference type="AlphaFoldDB" id="A0AAD9YDA9"/>
<name>A0AAD9YDA9_COLKA</name>
<keyword evidence="3" id="KW-1185">Reference proteome</keyword>
<feature type="compositionally biased region" description="Low complexity" evidence="1">
    <location>
        <begin position="18"/>
        <end position="33"/>
    </location>
</feature>
<evidence type="ECO:0000313" key="2">
    <source>
        <dbReference type="EMBL" id="KAK2759214.1"/>
    </source>
</evidence>
<proteinExistence type="predicted"/>
<dbReference type="EMBL" id="VYYT01000183">
    <property type="protein sequence ID" value="KAK2759214.1"/>
    <property type="molecule type" value="Genomic_DNA"/>
</dbReference>
<accession>A0AAD9YDA9</accession>
<reference evidence="2" key="1">
    <citation type="submission" date="2023-02" db="EMBL/GenBank/DDBJ databases">
        <title>Colletotrichum kahawae CIFC_Que2 genome sequencing and assembly.</title>
        <authorList>
            <person name="Baroncelli R."/>
        </authorList>
    </citation>
    <scope>NUCLEOTIDE SEQUENCE</scope>
    <source>
        <strain evidence="2">CIFC_Que2</strain>
    </source>
</reference>
<comment type="caution">
    <text evidence="2">The sequence shown here is derived from an EMBL/GenBank/DDBJ whole genome shotgun (WGS) entry which is preliminary data.</text>
</comment>
<dbReference type="Proteomes" id="UP001281614">
    <property type="component" value="Unassembled WGS sequence"/>
</dbReference>